<gene>
    <name evidence="10" type="ORF">PQ472_03340</name>
</gene>
<evidence type="ECO:0000256" key="5">
    <source>
        <dbReference type="ARBA" id="ARBA00022989"/>
    </source>
</evidence>
<dbReference type="Pfam" id="PF01545">
    <property type="entry name" value="Cation_efflux"/>
    <property type="match status" value="1"/>
</dbReference>
<evidence type="ECO:0000313" key="11">
    <source>
        <dbReference type="Proteomes" id="UP001220377"/>
    </source>
</evidence>
<dbReference type="Proteomes" id="UP001220377">
    <property type="component" value="Chromosome"/>
</dbReference>
<keyword evidence="5 7" id="KW-1133">Transmembrane helix</keyword>
<proteinExistence type="inferred from homology"/>
<evidence type="ECO:0000256" key="1">
    <source>
        <dbReference type="ARBA" id="ARBA00004141"/>
    </source>
</evidence>
<comment type="similarity">
    <text evidence="2">Belongs to the cation diffusion facilitator (CDF) transporter (TC 2.A.4) family.</text>
</comment>
<reference evidence="10 11" key="1">
    <citation type="submission" date="2023-02" db="EMBL/GenBank/DDBJ databases">
        <title>Genome sequence of Lacticaseibacillus sp. KACC 23028.</title>
        <authorList>
            <person name="Kim S."/>
            <person name="Heo J."/>
            <person name="Kwon S.-W."/>
        </authorList>
    </citation>
    <scope>NUCLEOTIDE SEQUENCE [LARGE SCALE GENOMIC DNA]</scope>
    <source>
        <strain evidence="10 11">KACC 23028</strain>
    </source>
</reference>
<feature type="transmembrane region" description="Helical" evidence="7">
    <location>
        <begin position="219"/>
        <end position="236"/>
    </location>
</feature>
<protein>
    <submittedName>
        <fullName evidence="10">Cation diffusion facilitator family transporter</fullName>
    </submittedName>
</protein>
<dbReference type="PANTHER" id="PTHR43840">
    <property type="entry name" value="MITOCHONDRIAL METAL TRANSPORTER 1-RELATED"/>
    <property type="match status" value="1"/>
</dbReference>
<dbReference type="InterPro" id="IPR050291">
    <property type="entry name" value="CDF_Transporter"/>
</dbReference>
<accession>A0ABY7WWB2</accession>
<feature type="transmembrane region" description="Helical" evidence="7">
    <location>
        <begin position="147"/>
        <end position="171"/>
    </location>
</feature>
<keyword evidence="3" id="KW-0813">Transport</keyword>
<dbReference type="PANTHER" id="PTHR43840:SF50">
    <property type="entry name" value="MANGANESE EFFLUX SYSTEM PROTEIN MNES"/>
    <property type="match status" value="1"/>
</dbReference>
<organism evidence="10 11">
    <name type="scientific">Lacticaseibacillus pabuli</name>
    <dbReference type="NCBI Taxonomy" id="3025672"/>
    <lineage>
        <taxon>Bacteria</taxon>
        <taxon>Bacillati</taxon>
        <taxon>Bacillota</taxon>
        <taxon>Bacilli</taxon>
        <taxon>Lactobacillales</taxon>
        <taxon>Lactobacillaceae</taxon>
        <taxon>Lacticaseibacillus</taxon>
    </lineage>
</organism>
<dbReference type="InterPro" id="IPR027470">
    <property type="entry name" value="Cation_efflux_CTD"/>
</dbReference>
<dbReference type="RefSeq" id="WP_274261347.1">
    <property type="nucleotide sequence ID" value="NZ_CP117884.1"/>
</dbReference>
<sequence>MDNLKKYLKKETHAYEVAERNEISNLTQARRYLWINVAIYVAITVIEYILSVIGHSQALQADAFNNLSGVISTGLLIIGSLIATSNDDDLMGEPIAAKHGRVNEGAVRMSRFRLETIFTLLTSFVIVLIAGQIVFKGIRSLFAVHEVIVPNMYSSIGAAMATMLMLVVYAINRIYGKRLNNASLVAASRDSLGDVVTSLGTLVGLIVATYFSIPWLDGALSIVLGLFILWSGFKVFQEAALNLADYVDPELEKQMRDAIKKLSADIHVMTVKGRRNGNVLIVNAVIAVPPKMDALHIYEITEQIEHMLHDKFKVFDTDVSVVPNPHKKH</sequence>
<dbReference type="Gene3D" id="1.20.1510.10">
    <property type="entry name" value="Cation efflux protein transmembrane domain"/>
    <property type="match status" value="1"/>
</dbReference>
<feature type="domain" description="Cation efflux protein cytoplasmic" evidence="9">
    <location>
        <begin position="248"/>
        <end position="316"/>
    </location>
</feature>
<dbReference type="InterPro" id="IPR027469">
    <property type="entry name" value="Cation_efflux_TMD_sf"/>
</dbReference>
<evidence type="ECO:0000259" key="9">
    <source>
        <dbReference type="Pfam" id="PF16916"/>
    </source>
</evidence>
<feature type="transmembrane region" description="Helical" evidence="7">
    <location>
        <begin position="63"/>
        <end position="83"/>
    </location>
</feature>
<evidence type="ECO:0000256" key="3">
    <source>
        <dbReference type="ARBA" id="ARBA00022448"/>
    </source>
</evidence>
<dbReference type="InterPro" id="IPR036837">
    <property type="entry name" value="Cation_efflux_CTD_sf"/>
</dbReference>
<feature type="transmembrane region" description="Helical" evidence="7">
    <location>
        <begin position="192"/>
        <end position="213"/>
    </location>
</feature>
<keyword evidence="11" id="KW-1185">Reference proteome</keyword>
<dbReference type="EMBL" id="CP117884">
    <property type="protein sequence ID" value="WDF83286.1"/>
    <property type="molecule type" value="Genomic_DNA"/>
</dbReference>
<evidence type="ECO:0000313" key="10">
    <source>
        <dbReference type="EMBL" id="WDF83286.1"/>
    </source>
</evidence>
<evidence type="ECO:0000256" key="6">
    <source>
        <dbReference type="ARBA" id="ARBA00023136"/>
    </source>
</evidence>
<name>A0ABY7WWB2_9LACO</name>
<dbReference type="NCBIfam" id="TIGR01297">
    <property type="entry name" value="CDF"/>
    <property type="match status" value="1"/>
</dbReference>
<evidence type="ECO:0000256" key="4">
    <source>
        <dbReference type="ARBA" id="ARBA00022692"/>
    </source>
</evidence>
<feature type="transmembrane region" description="Helical" evidence="7">
    <location>
        <begin position="117"/>
        <end position="135"/>
    </location>
</feature>
<evidence type="ECO:0000256" key="2">
    <source>
        <dbReference type="ARBA" id="ARBA00008114"/>
    </source>
</evidence>
<feature type="transmembrane region" description="Helical" evidence="7">
    <location>
        <begin position="32"/>
        <end position="51"/>
    </location>
</feature>
<keyword evidence="6 7" id="KW-0472">Membrane</keyword>
<dbReference type="SUPFAM" id="SSF161111">
    <property type="entry name" value="Cation efflux protein transmembrane domain-like"/>
    <property type="match status" value="1"/>
</dbReference>
<evidence type="ECO:0000259" key="8">
    <source>
        <dbReference type="Pfam" id="PF01545"/>
    </source>
</evidence>
<comment type="subcellular location">
    <subcellularLocation>
        <location evidence="1">Membrane</location>
        <topology evidence="1">Multi-pass membrane protein</topology>
    </subcellularLocation>
</comment>
<dbReference type="InterPro" id="IPR002524">
    <property type="entry name" value="Cation_efflux"/>
</dbReference>
<dbReference type="InterPro" id="IPR058533">
    <property type="entry name" value="Cation_efflux_TM"/>
</dbReference>
<feature type="domain" description="Cation efflux protein transmembrane" evidence="8">
    <location>
        <begin position="113"/>
        <end position="243"/>
    </location>
</feature>
<dbReference type="Pfam" id="PF16916">
    <property type="entry name" value="ZT_dimer"/>
    <property type="match status" value="1"/>
</dbReference>
<evidence type="ECO:0000256" key="7">
    <source>
        <dbReference type="SAM" id="Phobius"/>
    </source>
</evidence>
<dbReference type="Gene3D" id="3.30.70.1350">
    <property type="entry name" value="Cation efflux protein, cytoplasmic domain"/>
    <property type="match status" value="1"/>
</dbReference>
<keyword evidence="4 7" id="KW-0812">Transmembrane</keyword>
<dbReference type="SUPFAM" id="SSF160240">
    <property type="entry name" value="Cation efflux protein cytoplasmic domain-like"/>
    <property type="match status" value="1"/>
</dbReference>